<comment type="caution">
    <text evidence="4">The sequence shown here is derived from an EMBL/GenBank/DDBJ whole genome shotgun (WGS) entry which is preliminary data.</text>
</comment>
<dbReference type="PATRIC" id="fig|46224.3.peg.557"/>
<feature type="domain" description="NodB homology" evidence="3">
    <location>
        <begin position="102"/>
        <end position="286"/>
    </location>
</feature>
<dbReference type="Proteomes" id="UP000075666">
    <property type="component" value="Unassembled WGS sequence"/>
</dbReference>
<evidence type="ECO:0000259" key="3">
    <source>
        <dbReference type="PROSITE" id="PS51677"/>
    </source>
</evidence>
<name>A0A150KKX7_9BACI</name>
<dbReference type="PROSITE" id="PS51677">
    <property type="entry name" value="NODB"/>
    <property type="match status" value="1"/>
</dbReference>
<feature type="compositionally biased region" description="Basic and acidic residues" evidence="1">
    <location>
        <begin position="56"/>
        <end position="84"/>
    </location>
</feature>
<reference evidence="4 5" key="1">
    <citation type="submission" date="2016-01" db="EMBL/GenBank/DDBJ databases">
        <title>Genome Sequences of Twelve Sporeforming Bacillus Species Isolated from Foods.</title>
        <authorList>
            <person name="Berendsen E.M."/>
            <person name="Wells-Bennik M.H."/>
            <person name="Krawcyk A.O."/>
            <person name="De Jong A."/>
            <person name="Holsappel S."/>
            <person name="Eijlander R.T."/>
            <person name="Kuipers O.P."/>
        </authorList>
    </citation>
    <scope>NUCLEOTIDE SEQUENCE [LARGE SCALE GENOMIC DNA]</scope>
    <source>
        <strain evidence="4 5">B4102</strain>
    </source>
</reference>
<dbReference type="EMBL" id="LQYN01000110">
    <property type="protein sequence ID" value="KYC92501.1"/>
    <property type="molecule type" value="Genomic_DNA"/>
</dbReference>
<keyword evidence="2" id="KW-0472">Membrane</keyword>
<protein>
    <recommendedName>
        <fullName evidence="3">NodB homology domain-containing protein</fullName>
    </recommendedName>
</protein>
<dbReference type="GO" id="GO:0005975">
    <property type="term" value="P:carbohydrate metabolic process"/>
    <property type="evidence" value="ECO:0007669"/>
    <property type="project" value="InterPro"/>
</dbReference>
<dbReference type="PANTHER" id="PTHR10587:SF125">
    <property type="entry name" value="POLYSACCHARIDE DEACETYLASE YHEN-RELATED"/>
    <property type="match status" value="1"/>
</dbReference>
<evidence type="ECO:0000313" key="4">
    <source>
        <dbReference type="EMBL" id="KYC92501.1"/>
    </source>
</evidence>
<dbReference type="AlphaFoldDB" id="A0A150KKX7"/>
<dbReference type="PANTHER" id="PTHR10587">
    <property type="entry name" value="GLYCOSYL TRANSFERASE-RELATED"/>
    <property type="match status" value="1"/>
</dbReference>
<dbReference type="GO" id="GO:0016810">
    <property type="term" value="F:hydrolase activity, acting on carbon-nitrogen (but not peptide) bonds"/>
    <property type="evidence" value="ECO:0007669"/>
    <property type="project" value="InterPro"/>
</dbReference>
<gene>
    <name evidence="4" type="ORF">B4102_3720</name>
</gene>
<dbReference type="Gene3D" id="3.20.20.370">
    <property type="entry name" value="Glycoside hydrolase/deacetylase"/>
    <property type="match status" value="1"/>
</dbReference>
<feature type="transmembrane region" description="Helical" evidence="2">
    <location>
        <begin position="12"/>
        <end position="30"/>
    </location>
</feature>
<evidence type="ECO:0000256" key="2">
    <source>
        <dbReference type="SAM" id="Phobius"/>
    </source>
</evidence>
<evidence type="ECO:0000256" key="1">
    <source>
        <dbReference type="SAM" id="MobiDB-lite"/>
    </source>
</evidence>
<accession>A0A150KKX7</accession>
<keyword evidence="2" id="KW-1133">Transmembrane helix</keyword>
<dbReference type="STRING" id="46224.B4102_3720"/>
<dbReference type="InterPro" id="IPR050248">
    <property type="entry name" value="Polysacc_deacetylase_ArnD"/>
</dbReference>
<sequence length="297" mass="34267">MKMRRLNRRGKITLFSLIVIIASITVGFQFHKKQLTEQTAVVAAMAKENVNKTKKSHEEKNTGTSKDKKSVEKHQTSEKKEKTSSKIYKKPSIPIVKPSEEKVIYLTFDDGPSNRIEDLMNTLEKYKADATFFWLEPNIKRFSKEAKDAVKRGFSIGLHGVTHDAKKIYASSHSVVNEMDTANHTLKEITGKSTRLIRTPYGSYPYMTPQYKAAVDNAGFILWDWNVDSMDWKFRNGRYINEVIQQVENLESKNITPVILLHDRAETINSLPKLLKYFKKNGYTFKKIKQNIIPIQF</sequence>
<dbReference type="CDD" id="cd10944">
    <property type="entry name" value="CE4_SmPgdA_like"/>
    <property type="match status" value="1"/>
</dbReference>
<keyword evidence="5" id="KW-1185">Reference proteome</keyword>
<feature type="region of interest" description="Disordered" evidence="1">
    <location>
        <begin position="50"/>
        <end position="85"/>
    </location>
</feature>
<dbReference type="SUPFAM" id="SSF88713">
    <property type="entry name" value="Glycoside hydrolase/deacetylase"/>
    <property type="match status" value="1"/>
</dbReference>
<dbReference type="InterPro" id="IPR002509">
    <property type="entry name" value="NODB_dom"/>
</dbReference>
<dbReference type="Pfam" id="PF01522">
    <property type="entry name" value="Polysacc_deac_1"/>
    <property type="match status" value="1"/>
</dbReference>
<organism evidence="4 5">
    <name type="scientific">Heyndrickxia sporothermodurans</name>
    <dbReference type="NCBI Taxonomy" id="46224"/>
    <lineage>
        <taxon>Bacteria</taxon>
        <taxon>Bacillati</taxon>
        <taxon>Bacillota</taxon>
        <taxon>Bacilli</taxon>
        <taxon>Bacillales</taxon>
        <taxon>Bacillaceae</taxon>
        <taxon>Heyndrickxia</taxon>
    </lineage>
</organism>
<dbReference type="InterPro" id="IPR011330">
    <property type="entry name" value="Glyco_hydro/deAcase_b/a-brl"/>
</dbReference>
<evidence type="ECO:0000313" key="5">
    <source>
        <dbReference type="Proteomes" id="UP000075666"/>
    </source>
</evidence>
<keyword evidence="2" id="KW-0812">Transmembrane</keyword>
<proteinExistence type="predicted"/>
<dbReference type="RefSeq" id="WP_084347857.1">
    <property type="nucleotide sequence ID" value="NZ_LQYN01000110.1"/>
</dbReference>